<protein>
    <recommendedName>
        <fullName evidence="5 12">Adenylosuccinate lyase</fullName>
        <shortName evidence="13">ASL</shortName>
        <ecNumber evidence="4 12">4.3.2.2</ecNumber>
    </recommendedName>
    <alternativeName>
        <fullName evidence="10 13">Adenylosuccinase</fullName>
    </alternativeName>
</protein>
<dbReference type="EMBL" id="BAABJY010000002">
    <property type="protein sequence ID" value="GAA4864956.1"/>
    <property type="molecule type" value="Genomic_DNA"/>
</dbReference>
<reference evidence="17" key="1">
    <citation type="journal article" date="2019" name="Int. J. Syst. Evol. Microbiol.">
        <title>The Global Catalogue of Microorganisms (GCM) 10K type strain sequencing project: providing services to taxonomists for standard genome sequencing and annotation.</title>
        <authorList>
            <consortium name="The Broad Institute Genomics Platform"/>
            <consortium name="The Broad Institute Genome Sequencing Center for Infectious Disease"/>
            <person name="Wu L."/>
            <person name="Ma J."/>
        </authorList>
    </citation>
    <scope>NUCLEOTIDE SEQUENCE [LARGE SCALE GENOMIC DNA]</scope>
    <source>
        <strain evidence="17">JCM 18392</strain>
    </source>
</reference>
<comment type="catalytic activity">
    <reaction evidence="8">
        <text>(2S)-2-[5-amino-1-(5-phospho-beta-D-ribosyl)imidazole-4-carboxamido]succinate = 5-amino-1-(5-phospho-beta-D-ribosyl)imidazole-4-carboxamide + fumarate</text>
        <dbReference type="Rhea" id="RHEA:23920"/>
        <dbReference type="ChEBI" id="CHEBI:29806"/>
        <dbReference type="ChEBI" id="CHEBI:58443"/>
        <dbReference type="ChEBI" id="CHEBI:58475"/>
        <dbReference type="EC" id="4.3.2.2"/>
    </reaction>
    <physiologicalReaction direction="left-to-right" evidence="8">
        <dbReference type="Rhea" id="RHEA:23921"/>
    </physiologicalReaction>
</comment>
<organism evidence="16 17">
    <name type="scientific">Luteimonas vadosa</name>
    <dbReference type="NCBI Taxonomy" id="1165507"/>
    <lineage>
        <taxon>Bacteria</taxon>
        <taxon>Pseudomonadati</taxon>
        <taxon>Pseudomonadota</taxon>
        <taxon>Gammaproteobacteria</taxon>
        <taxon>Lysobacterales</taxon>
        <taxon>Lysobacteraceae</taxon>
        <taxon>Luteimonas</taxon>
    </lineage>
</organism>
<dbReference type="Gene3D" id="1.20.200.10">
    <property type="entry name" value="Fumarase/aspartase (Central domain)"/>
    <property type="match status" value="1"/>
</dbReference>
<evidence type="ECO:0000313" key="17">
    <source>
        <dbReference type="Proteomes" id="UP001501323"/>
    </source>
</evidence>
<dbReference type="Proteomes" id="UP001501323">
    <property type="component" value="Unassembled WGS sequence"/>
</dbReference>
<evidence type="ECO:0000313" key="16">
    <source>
        <dbReference type="EMBL" id="GAA4864956.1"/>
    </source>
</evidence>
<evidence type="ECO:0000259" key="14">
    <source>
        <dbReference type="Pfam" id="PF00206"/>
    </source>
</evidence>
<evidence type="ECO:0000256" key="9">
    <source>
        <dbReference type="ARBA" id="ARBA00025012"/>
    </source>
</evidence>
<gene>
    <name evidence="16" type="primary">purB</name>
    <name evidence="16" type="ORF">GCM10023332_16400</name>
</gene>
<dbReference type="InterPro" id="IPR022761">
    <property type="entry name" value="Fumarate_lyase_N"/>
</dbReference>
<accession>A0ABP9E3P7</accession>
<evidence type="ECO:0000256" key="6">
    <source>
        <dbReference type="ARBA" id="ARBA00022755"/>
    </source>
</evidence>
<dbReference type="InterPro" id="IPR047136">
    <property type="entry name" value="PurB_bact"/>
</dbReference>
<dbReference type="CDD" id="cd01598">
    <property type="entry name" value="PurB"/>
    <property type="match status" value="1"/>
</dbReference>
<dbReference type="EC" id="4.3.2.2" evidence="4 12"/>
<evidence type="ECO:0000256" key="8">
    <source>
        <dbReference type="ARBA" id="ARBA00024477"/>
    </source>
</evidence>
<comment type="catalytic activity">
    <reaction evidence="11">
        <text>N(6)-(1,2-dicarboxyethyl)-AMP = fumarate + AMP</text>
        <dbReference type="Rhea" id="RHEA:16853"/>
        <dbReference type="ChEBI" id="CHEBI:29806"/>
        <dbReference type="ChEBI" id="CHEBI:57567"/>
        <dbReference type="ChEBI" id="CHEBI:456215"/>
        <dbReference type="EC" id="4.3.2.2"/>
    </reaction>
    <physiologicalReaction direction="left-to-right" evidence="11">
        <dbReference type="Rhea" id="RHEA:16854"/>
    </physiologicalReaction>
</comment>
<keyword evidence="6 13" id="KW-0658">Purine biosynthesis</keyword>
<comment type="pathway">
    <text evidence="2 13">Purine metabolism; AMP biosynthesis via de novo pathway; AMP from IMP: step 2/2.</text>
</comment>
<evidence type="ECO:0000256" key="13">
    <source>
        <dbReference type="RuleBase" id="RU361172"/>
    </source>
</evidence>
<dbReference type="Pfam" id="PF00206">
    <property type="entry name" value="Lyase_1"/>
    <property type="match status" value="1"/>
</dbReference>
<dbReference type="NCBIfam" id="NF006764">
    <property type="entry name" value="PRK09285.1"/>
    <property type="match status" value="1"/>
</dbReference>
<dbReference type="InterPro" id="IPR024083">
    <property type="entry name" value="Fumarase/histidase_N"/>
</dbReference>
<evidence type="ECO:0000256" key="3">
    <source>
        <dbReference type="ARBA" id="ARBA00008273"/>
    </source>
</evidence>
<sequence>MPEAVETQLLALSPLDGRYAAKVDALRPIFSEHGLIHARVRVEVEWLLALAGEARIAELPPFDEAAIARLRAVADGFSTADSARVKQIEATTNHDVKAVEYFLKERLKDDAALGPALEFVHFACTSEDINNLAYALMLNRARQEVLLPRLDAVIQALRAMAREHAAVPMLSRTHGQTASPTTVGKELANVVARLRRQGDQLAGISLTGKINGAVGNYNAHAVAYPEVDWPGFAKRFVQSLDLDFNPYTTQIEPHDAIAEICDAQRRIDTICIDLCRDIWGYISLGYFRQAVKAGEVGSSTMPHKVNPIDFENAEGNFGIASALCEHFSAKLPVSRWQRDLTDSTVLRALGTAFGHALVGYESLLRGLGKLSVNEQRLAADLDGAWEVLAEAVQTVMRRHGLPEPYEQLKALTRGQGIDETSLREFIAGLDLPAPDRQRLLALTPAAYTGLAETLARDI</sequence>
<evidence type="ECO:0000259" key="15">
    <source>
        <dbReference type="Pfam" id="PF08328"/>
    </source>
</evidence>
<dbReference type="Pfam" id="PF08328">
    <property type="entry name" value="ASL_C"/>
    <property type="match status" value="1"/>
</dbReference>
<dbReference type="PROSITE" id="PS00163">
    <property type="entry name" value="FUMARATE_LYASES"/>
    <property type="match status" value="1"/>
</dbReference>
<evidence type="ECO:0000256" key="11">
    <source>
        <dbReference type="ARBA" id="ARBA00049115"/>
    </source>
</evidence>
<dbReference type="InterPro" id="IPR000362">
    <property type="entry name" value="Fumarate_lyase_fam"/>
</dbReference>
<evidence type="ECO:0000256" key="5">
    <source>
        <dbReference type="ARBA" id="ARBA00017058"/>
    </source>
</evidence>
<comment type="function">
    <text evidence="9">Catalyzes two reactions in de novo purine nucleotide biosynthesis. Catalyzes the breakdown of 5-aminoimidazole- (N-succinylocarboxamide) ribotide (SAICAR or 2-[5-amino-1-(5-phospho-beta-D-ribosyl)imidazole-4-carboxamido]succinate) to 5-aminoimidazole-4-carboxamide ribotide (AICAR or 5-amino-1-(5-phospho-beta-D-ribosyl)imidazole-4-carboxamide) and fumarate, and of adenylosuccinate (ADS or N(6)-(1,2-dicarboxyethyl)-AMP) to adenosine monophosphate (AMP) and fumarate.</text>
</comment>
<evidence type="ECO:0000256" key="2">
    <source>
        <dbReference type="ARBA" id="ARBA00004734"/>
    </source>
</evidence>
<comment type="pathway">
    <text evidence="1 13">Purine metabolism; IMP biosynthesis via de novo pathway; 5-amino-1-(5-phospho-D-ribosyl)imidazole-4-carboxamide from 5-amino-1-(5-phospho-D-ribosyl)imidazole-4-carboxylate: step 2/2.</text>
</comment>
<dbReference type="GO" id="GO:0016829">
    <property type="term" value="F:lyase activity"/>
    <property type="evidence" value="ECO:0007669"/>
    <property type="project" value="UniProtKB-KW"/>
</dbReference>
<name>A0ABP9E3P7_9GAMM</name>
<evidence type="ECO:0000256" key="10">
    <source>
        <dbReference type="ARBA" id="ARBA00030717"/>
    </source>
</evidence>
<dbReference type="SUPFAM" id="SSF48557">
    <property type="entry name" value="L-aspartase-like"/>
    <property type="match status" value="1"/>
</dbReference>
<feature type="domain" description="Adenylosuccinate lyase PurB C-terminal" evidence="15">
    <location>
        <begin position="334"/>
        <end position="448"/>
    </location>
</feature>
<dbReference type="PANTHER" id="PTHR43411:SF1">
    <property type="entry name" value="ADENYLOSUCCINATE LYASE"/>
    <property type="match status" value="1"/>
</dbReference>
<evidence type="ECO:0000256" key="7">
    <source>
        <dbReference type="ARBA" id="ARBA00023239"/>
    </source>
</evidence>
<evidence type="ECO:0000256" key="1">
    <source>
        <dbReference type="ARBA" id="ARBA00004706"/>
    </source>
</evidence>
<keyword evidence="7 13" id="KW-0456">Lyase</keyword>
<feature type="domain" description="Fumarate lyase N-terminal" evidence="14">
    <location>
        <begin position="17"/>
        <end position="315"/>
    </location>
</feature>
<dbReference type="PANTHER" id="PTHR43411">
    <property type="entry name" value="ADENYLOSUCCINATE LYASE"/>
    <property type="match status" value="1"/>
</dbReference>
<dbReference type="Gene3D" id="1.10.275.10">
    <property type="entry name" value="Fumarase/aspartase (N-terminal domain)"/>
    <property type="match status" value="1"/>
</dbReference>
<proteinExistence type="inferred from homology"/>
<dbReference type="RefSeq" id="WP_345295016.1">
    <property type="nucleotide sequence ID" value="NZ_BAABJY010000002.1"/>
</dbReference>
<keyword evidence="17" id="KW-1185">Reference proteome</keyword>
<evidence type="ECO:0000256" key="12">
    <source>
        <dbReference type="NCBIfam" id="TIGR00928"/>
    </source>
</evidence>
<comment type="caution">
    <text evidence="16">The sequence shown here is derived from an EMBL/GenBank/DDBJ whole genome shotgun (WGS) entry which is preliminary data.</text>
</comment>
<dbReference type="InterPro" id="IPR008948">
    <property type="entry name" value="L-Aspartase-like"/>
</dbReference>
<dbReference type="Gene3D" id="1.10.40.30">
    <property type="entry name" value="Fumarase/aspartase (C-terminal domain)"/>
    <property type="match status" value="1"/>
</dbReference>
<dbReference type="InterPro" id="IPR013539">
    <property type="entry name" value="PurB_C"/>
</dbReference>
<dbReference type="PRINTS" id="PR00149">
    <property type="entry name" value="FUMRATELYASE"/>
</dbReference>
<evidence type="ECO:0000256" key="4">
    <source>
        <dbReference type="ARBA" id="ARBA00012339"/>
    </source>
</evidence>
<dbReference type="InterPro" id="IPR004769">
    <property type="entry name" value="Pur_lyase"/>
</dbReference>
<comment type="similarity">
    <text evidence="3 13">Belongs to the lyase 1 family. Adenylosuccinate lyase subfamily.</text>
</comment>
<dbReference type="InterPro" id="IPR020557">
    <property type="entry name" value="Fumarate_lyase_CS"/>
</dbReference>
<dbReference type="NCBIfam" id="TIGR00928">
    <property type="entry name" value="purB"/>
    <property type="match status" value="1"/>
</dbReference>